<protein>
    <submittedName>
        <fullName evidence="3">Siderophore-interacting protein</fullName>
    </submittedName>
</protein>
<dbReference type="EMBL" id="QWEY01000007">
    <property type="protein sequence ID" value="RGP36602.1"/>
    <property type="molecule type" value="Genomic_DNA"/>
</dbReference>
<dbReference type="InterPro" id="IPR013113">
    <property type="entry name" value="SIP_FAD-bd"/>
</dbReference>
<reference evidence="3 4" key="1">
    <citation type="submission" date="2018-08" db="EMBL/GenBank/DDBJ databases">
        <title>Flavobacterium tibetense sp. nov., isolated from a wetland YonghuCo on Tibetan Plateau.</title>
        <authorList>
            <person name="Phurbu D."/>
            <person name="Lu H."/>
            <person name="Xing P."/>
        </authorList>
    </citation>
    <scope>NUCLEOTIDE SEQUENCE [LARGE SCALE GENOMIC DNA]</scope>
    <source>
        <strain evidence="3 4">DJC</strain>
    </source>
</reference>
<dbReference type="PANTHER" id="PTHR30157">
    <property type="entry name" value="FERRIC REDUCTASE, NADPH-DEPENDENT"/>
    <property type="match status" value="1"/>
</dbReference>
<dbReference type="AlphaFoldDB" id="A0A411Z0M7"/>
<dbReference type="RefSeq" id="WP_118152925.1">
    <property type="nucleotide sequence ID" value="NZ_QWEY01000007.1"/>
</dbReference>
<dbReference type="Proteomes" id="UP000284547">
    <property type="component" value="Unassembled WGS sequence"/>
</dbReference>
<accession>A0A411Z0M7</accession>
<dbReference type="InterPro" id="IPR017927">
    <property type="entry name" value="FAD-bd_FR_type"/>
</dbReference>
<gene>
    <name evidence="3" type="ORF">D1012_13085</name>
</gene>
<dbReference type="GO" id="GO:0016491">
    <property type="term" value="F:oxidoreductase activity"/>
    <property type="evidence" value="ECO:0007669"/>
    <property type="project" value="InterPro"/>
</dbReference>
<keyword evidence="4" id="KW-1185">Reference proteome</keyword>
<dbReference type="Pfam" id="PF04954">
    <property type="entry name" value="SIP"/>
    <property type="match status" value="1"/>
</dbReference>
<evidence type="ECO:0000313" key="3">
    <source>
        <dbReference type="EMBL" id="RGP36602.1"/>
    </source>
</evidence>
<dbReference type="Gene3D" id="3.40.50.80">
    <property type="entry name" value="Nucleotide-binding domain of ferredoxin-NADP reductase (FNR) module"/>
    <property type="match status" value="1"/>
</dbReference>
<feature type="domain" description="FAD-binding FR-type" evidence="2">
    <location>
        <begin position="8"/>
        <end position="129"/>
    </location>
</feature>
<dbReference type="CDD" id="cd06193">
    <property type="entry name" value="siderophore_interacting"/>
    <property type="match status" value="1"/>
</dbReference>
<dbReference type="SUPFAM" id="SSF63380">
    <property type="entry name" value="Riboflavin synthase domain-like"/>
    <property type="match status" value="1"/>
</dbReference>
<evidence type="ECO:0000256" key="1">
    <source>
        <dbReference type="ARBA" id="ARBA00035644"/>
    </source>
</evidence>
<evidence type="ECO:0000259" key="2">
    <source>
        <dbReference type="PROSITE" id="PS51384"/>
    </source>
</evidence>
<dbReference type="InterPro" id="IPR007037">
    <property type="entry name" value="SIP_rossman_dom"/>
</dbReference>
<comment type="similarity">
    <text evidence="1">Belongs to the SIP oxidoreductase family.</text>
</comment>
<name>A0A411Z0M7_9RHOB</name>
<evidence type="ECO:0000313" key="4">
    <source>
        <dbReference type="Proteomes" id="UP000284547"/>
    </source>
</evidence>
<comment type="caution">
    <text evidence="3">The sequence shown here is derived from an EMBL/GenBank/DDBJ whole genome shotgun (WGS) entry which is preliminary data.</text>
</comment>
<organism evidence="3 4">
    <name type="scientific">Pseudotabrizicola alkalilacus</name>
    <dbReference type="NCBI Taxonomy" id="2305252"/>
    <lineage>
        <taxon>Bacteria</taxon>
        <taxon>Pseudomonadati</taxon>
        <taxon>Pseudomonadota</taxon>
        <taxon>Alphaproteobacteria</taxon>
        <taxon>Rhodobacterales</taxon>
        <taxon>Paracoccaceae</taxon>
        <taxon>Pseudotabrizicola</taxon>
    </lineage>
</organism>
<dbReference type="PANTHER" id="PTHR30157:SF0">
    <property type="entry name" value="NADPH-DEPENDENT FERRIC-CHELATE REDUCTASE"/>
    <property type="match status" value="1"/>
</dbReference>
<dbReference type="PROSITE" id="PS51384">
    <property type="entry name" value="FAD_FR"/>
    <property type="match status" value="1"/>
</dbReference>
<dbReference type="InterPro" id="IPR039374">
    <property type="entry name" value="SIP_fam"/>
</dbReference>
<dbReference type="Gene3D" id="2.40.30.10">
    <property type="entry name" value="Translation factors"/>
    <property type="match status" value="1"/>
</dbReference>
<sequence>MTVATPIRPKATMTLGHVAQVLDLSPNFRRLRLTGDFRRFLTGGLHFRFMIGPEGVALPVETEAGLDWPGGPEAWHRPPYTVRAMDPLGNWIDIDIFLHAGGRVTNWSAGLKPGDPVGLTGPGGGGTIAADWVGLIGDETALPVILRMIQALPATACGQAFVCVPDPGDVQQVALPHRLRLVWIIGASVEAPVALLDRLMLPPSRRFVFFAGEKAQAEAARLWMTRAGLTKDESRAAAYWTR</sequence>
<dbReference type="Pfam" id="PF08021">
    <property type="entry name" value="FAD_binding_9"/>
    <property type="match status" value="1"/>
</dbReference>
<dbReference type="InterPro" id="IPR039261">
    <property type="entry name" value="FNR_nucleotide-bd"/>
</dbReference>
<dbReference type="InterPro" id="IPR017938">
    <property type="entry name" value="Riboflavin_synthase-like_b-brl"/>
</dbReference>
<dbReference type="OrthoDB" id="9814826at2"/>
<proteinExistence type="inferred from homology"/>